<gene>
    <name evidence="2" type="ORF">ETAA8_18430</name>
</gene>
<dbReference type="PANTHER" id="PTHR47406:SF2">
    <property type="entry name" value="ALPHA GLUCURONIDASE N-TERMINAL DOMAIN-CONTAINING PROTEIN"/>
    <property type="match status" value="1"/>
</dbReference>
<keyword evidence="3" id="KW-1185">Reference proteome</keyword>
<dbReference type="Gene3D" id="2.60.40.1190">
    <property type="match status" value="1"/>
</dbReference>
<feature type="chain" id="PRO_5021758384" evidence="1">
    <location>
        <begin position="23"/>
        <end position="829"/>
    </location>
</feature>
<protein>
    <submittedName>
        <fullName evidence="2">Uncharacterized protein</fullName>
    </submittedName>
</protein>
<evidence type="ECO:0000256" key="1">
    <source>
        <dbReference type="SAM" id="SignalP"/>
    </source>
</evidence>
<dbReference type="OrthoDB" id="5136785at2"/>
<organism evidence="2 3">
    <name type="scientific">Anatilimnocola aggregata</name>
    <dbReference type="NCBI Taxonomy" id="2528021"/>
    <lineage>
        <taxon>Bacteria</taxon>
        <taxon>Pseudomonadati</taxon>
        <taxon>Planctomycetota</taxon>
        <taxon>Planctomycetia</taxon>
        <taxon>Pirellulales</taxon>
        <taxon>Pirellulaceae</taxon>
        <taxon>Anatilimnocola</taxon>
    </lineage>
</organism>
<dbReference type="RefSeq" id="WP_145087588.1">
    <property type="nucleotide sequence ID" value="NZ_CP036274.1"/>
</dbReference>
<accession>A0A517Y9C3</accession>
<keyword evidence="1" id="KW-0732">Signal</keyword>
<dbReference type="AlphaFoldDB" id="A0A517Y9C3"/>
<dbReference type="Proteomes" id="UP000315017">
    <property type="component" value="Chromosome"/>
</dbReference>
<evidence type="ECO:0000313" key="2">
    <source>
        <dbReference type="EMBL" id="QDU26762.1"/>
    </source>
</evidence>
<sequence length="829" mass="92590" precursor="true">MTLKQALLAALLLFASRPLLHAAETLLVDQGAPRAQIVIAAENRPRMATLAALELQRHIQAISGARLPIVTSPDASLPIKIYVGKSPATDKLGVTDKDLKYGAFRMVSGKDWLVLLGNDFNFVPPAYLARKRSDKEPELAWKKAVAEKTDMEWGFPFQSGVESQWIPPKFEATLAAYYGKDAADLWLTSGNTTRGFEYQDENGSLNAVCEFLRGLGVRWYMPGSLGEVVPERKTIELTAMNKTVFPDTHGRSWLWNNYAKFSFDDVLWARRIGINSPYQKLGFAGGAHGLTHVHSGEAMKKAHPEYYALLGGKRDIEHRGHGTPCFSSEGLFQETVNYCRFMFDVYQMPAVDLWPGDGLSHCGCEMCKEKPTPELVWGFTERVGRELYKTHPDKLITGGAYTSYNDTSDKVAKFTPNVAIKVSNSGRPKMNDPEHWADYTSRMDRWKAKVAPGNIFRFENNLYHLWGKEDGVRGAAISYPLLHPRAMAKDLKYLKGVALLGTGEVSQYRAKWQAMGLEHITLYIQSRFFWNADQDVNQVLDEYCTLFYGPAAKEMKQAIDFAESNLAYKDVSRGRGRGNPMNVSLNTALKFRDLLDKAKTAAGDTIYGQRIEAVISDLQPREQLIAKYQAKEQELAELRSKAPLAVGTVGANLSERPHYPLKANRGNIKGVPETTFQVGWDKNFLLLDIVCKEPDMKKIVVANDVVSGDYVAVSMETPNHTYYHLEVNPDGRLLEGAPSGDWKSLADVKADKGADFWRVQLRIPTVGEAEAEADPKHRVAGTMPTQEAPWFFNVGRLRLAGLEKPEQQAFSPTGGSWHIPAKFGKLEIK</sequence>
<dbReference type="InterPro" id="IPR032287">
    <property type="entry name" value="DUF4838"/>
</dbReference>
<name>A0A517Y9C3_9BACT</name>
<proteinExistence type="predicted"/>
<dbReference type="PANTHER" id="PTHR47406">
    <property type="entry name" value="COAGULATION FACTOR 5/8 TYPE, C-TERMINAL"/>
    <property type="match status" value="1"/>
</dbReference>
<reference evidence="2 3" key="1">
    <citation type="submission" date="2019-02" db="EMBL/GenBank/DDBJ databases">
        <title>Deep-cultivation of Planctomycetes and their phenomic and genomic characterization uncovers novel biology.</title>
        <authorList>
            <person name="Wiegand S."/>
            <person name="Jogler M."/>
            <person name="Boedeker C."/>
            <person name="Pinto D."/>
            <person name="Vollmers J."/>
            <person name="Rivas-Marin E."/>
            <person name="Kohn T."/>
            <person name="Peeters S.H."/>
            <person name="Heuer A."/>
            <person name="Rast P."/>
            <person name="Oberbeckmann S."/>
            <person name="Bunk B."/>
            <person name="Jeske O."/>
            <person name="Meyerdierks A."/>
            <person name="Storesund J.E."/>
            <person name="Kallscheuer N."/>
            <person name="Luecker S."/>
            <person name="Lage O.M."/>
            <person name="Pohl T."/>
            <person name="Merkel B.J."/>
            <person name="Hornburger P."/>
            <person name="Mueller R.-W."/>
            <person name="Bruemmer F."/>
            <person name="Labrenz M."/>
            <person name="Spormann A.M."/>
            <person name="Op den Camp H."/>
            <person name="Overmann J."/>
            <person name="Amann R."/>
            <person name="Jetten M.S.M."/>
            <person name="Mascher T."/>
            <person name="Medema M.H."/>
            <person name="Devos D.P."/>
            <person name="Kaster A.-K."/>
            <person name="Ovreas L."/>
            <person name="Rohde M."/>
            <person name="Galperin M.Y."/>
            <person name="Jogler C."/>
        </authorList>
    </citation>
    <scope>NUCLEOTIDE SEQUENCE [LARGE SCALE GENOMIC DNA]</scope>
    <source>
        <strain evidence="2 3">ETA_A8</strain>
    </source>
</reference>
<evidence type="ECO:0000313" key="3">
    <source>
        <dbReference type="Proteomes" id="UP000315017"/>
    </source>
</evidence>
<feature type="signal peptide" evidence="1">
    <location>
        <begin position="1"/>
        <end position="22"/>
    </location>
</feature>
<dbReference type="EMBL" id="CP036274">
    <property type="protein sequence ID" value="QDU26762.1"/>
    <property type="molecule type" value="Genomic_DNA"/>
</dbReference>
<dbReference type="SUPFAM" id="SSF49344">
    <property type="entry name" value="CBD9-like"/>
    <property type="match status" value="1"/>
</dbReference>
<dbReference type="KEGG" id="aagg:ETAA8_18430"/>
<dbReference type="Pfam" id="PF16126">
    <property type="entry name" value="DUF4838"/>
    <property type="match status" value="1"/>
</dbReference>